<feature type="transmembrane region" description="Helical" evidence="12">
    <location>
        <begin position="659"/>
        <end position="677"/>
    </location>
</feature>
<dbReference type="Gene3D" id="1.10.287.70">
    <property type="match status" value="1"/>
</dbReference>
<evidence type="ECO:0000256" key="8">
    <source>
        <dbReference type="ARBA" id="ARBA00023065"/>
    </source>
</evidence>
<dbReference type="PROSITE" id="PS50088">
    <property type="entry name" value="ANK_REPEAT"/>
    <property type="match status" value="1"/>
</dbReference>
<dbReference type="Pfam" id="PF00023">
    <property type="entry name" value="Ank"/>
    <property type="match status" value="1"/>
</dbReference>
<reference evidence="14" key="1">
    <citation type="submission" date="2021-03" db="EMBL/GenBank/DDBJ databases">
        <title>Chromosome level genome of the anhydrobiotic midge Polypedilum vanderplanki.</title>
        <authorList>
            <person name="Yoshida Y."/>
            <person name="Kikawada T."/>
            <person name="Gusev O."/>
        </authorList>
    </citation>
    <scope>NUCLEOTIDE SEQUENCE</scope>
    <source>
        <strain evidence="14">NIAS01</strain>
        <tissue evidence="14">Whole body or cell culture</tissue>
    </source>
</reference>
<evidence type="ECO:0000256" key="1">
    <source>
        <dbReference type="ARBA" id="ARBA00004141"/>
    </source>
</evidence>
<protein>
    <recommendedName>
        <fullName evidence="13">Ion transport domain-containing protein</fullName>
    </recommendedName>
</protein>
<dbReference type="Gene3D" id="1.25.40.20">
    <property type="entry name" value="Ankyrin repeat-containing domain"/>
    <property type="match status" value="2"/>
</dbReference>
<keyword evidence="15" id="KW-1185">Reference proteome</keyword>
<evidence type="ECO:0000256" key="7">
    <source>
        <dbReference type="ARBA" id="ARBA00023043"/>
    </source>
</evidence>
<dbReference type="SUPFAM" id="SSF48403">
    <property type="entry name" value="Ankyrin repeat"/>
    <property type="match status" value="2"/>
</dbReference>
<dbReference type="AlphaFoldDB" id="A0A9J6BET4"/>
<dbReference type="GO" id="GO:0005216">
    <property type="term" value="F:monoatomic ion channel activity"/>
    <property type="evidence" value="ECO:0007669"/>
    <property type="project" value="InterPro"/>
</dbReference>
<dbReference type="InterPro" id="IPR002110">
    <property type="entry name" value="Ankyrin_rpt"/>
</dbReference>
<feature type="transmembrane region" description="Helical" evidence="12">
    <location>
        <begin position="518"/>
        <end position="535"/>
    </location>
</feature>
<keyword evidence="4 12" id="KW-0812">Transmembrane</keyword>
<organism evidence="14 15">
    <name type="scientific">Polypedilum vanderplanki</name>
    <name type="common">Sleeping chironomid midge</name>
    <dbReference type="NCBI Taxonomy" id="319348"/>
    <lineage>
        <taxon>Eukaryota</taxon>
        <taxon>Metazoa</taxon>
        <taxon>Ecdysozoa</taxon>
        <taxon>Arthropoda</taxon>
        <taxon>Hexapoda</taxon>
        <taxon>Insecta</taxon>
        <taxon>Pterygota</taxon>
        <taxon>Neoptera</taxon>
        <taxon>Endopterygota</taxon>
        <taxon>Diptera</taxon>
        <taxon>Nematocera</taxon>
        <taxon>Chironomoidea</taxon>
        <taxon>Chironomidae</taxon>
        <taxon>Chironominae</taxon>
        <taxon>Polypedilum</taxon>
        <taxon>Polypedilum</taxon>
    </lineage>
</organism>
<feature type="transmembrane region" description="Helical" evidence="12">
    <location>
        <begin position="556"/>
        <end position="573"/>
    </location>
</feature>
<evidence type="ECO:0000256" key="12">
    <source>
        <dbReference type="SAM" id="Phobius"/>
    </source>
</evidence>
<dbReference type="EMBL" id="JADBJN010000004">
    <property type="protein sequence ID" value="KAG5668128.1"/>
    <property type="molecule type" value="Genomic_DNA"/>
</dbReference>
<evidence type="ECO:0000313" key="15">
    <source>
        <dbReference type="Proteomes" id="UP001107558"/>
    </source>
</evidence>
<dbReference type="PROSITE" id="PS50297">
    <property type="entry name" value="ANK_REP_REGION"/>
    <property type="match status" value="1"/>
</dbReference>
<keyword evidence="8" id="KW-0406">Ion transport</keyword>
<name>A0A9J6BET4_POLVA</name>
<dbReference type="GO" id="GO:0034703">
    <property type="term" value="C:cation channel complex"/>
    <property type="evidence" value="ECO:0007669"/>
    <property type="project" value="UniProtKB-ARBA"/>
</dbReference>
<dbReference type="OrthoDB" id="2157354at2759"/>
<dbReference type="InterPro" id="IPR052076">
    <property type="entry name" value="TRP_cation_channel"/>
</dbReference>
<evidence type="ECO:0000256" key="11">
    <source>
        <dbReference type="PROSITE-ProRule" id="PRU00023"/>
    </source>
</evidence>
<comment type="subcellular location">
    <subcellularLocation>
        <location evidence="1">Membrane</location>
        <topology evidence="1">Multi-pass membrane protein</topology>
    </subcellularLocation>
</comment>
<evidence type="ECO:0000256" key="2">
    <source>
        <dbReference type="ARBA" id="ARBA00022448"/>
    </source>
</evidence>
<dbReference type="PANTHER" id="PTHR47143:SF4">
    <property type="entry name" value="TRANSIENT RECEPTOR POTENTIAL CATION CHANNEL PROTEIN PAINLESS"/>
    <property type="match status" value="1"/>
</dbReference>
<comment type="caution">
    <text evidence="14">The sequence shown here is derived from an EMBL/GenBank/DDBJ whole genome shotgun (WGS) entry which is preliminary data.</text>
</comment>
<keyword evidence="3" id="KW-0716">Sensory transduction</keyword>
<keyword evidence="10" id="KW-0407">Ion channel</keyword>
<gene>
    <name evidence="14" type="ORF">PVAND_016080</name>
</gene>
<keyword evidence="9 12" id="KW-0472">Membrane</keyword>
<evidence type="ECO:0000256" key="3">
    <source>
        <dbReference type="ARBA" id="ARBA00022606"/>
    </source>
</evidence>
<feature type="transmembrane region" description="Helical" evidence="12">
    <location>
        <begin position="585"/>
        <end position="606"/>
    </location>
</feature>
<feature type="transmembrane region" description="Helical" evidence="12">
    <location>
        <begin position="627"/>
        <end position="647"/>
    </location>
</feature>
<evidence type="ECO:0000256" key="4">
    <source>
        <dbReference type="ARBA" id="ARBA00022692"/>
    </source>
</evidence>
<keyword evidence="6 12" id="KW-1133">Transmembrane helix</keyword>
<keyword evidence="2" id="KW-0813">Transport</keyword>
<keyword evidence="7 11" id="KW-0040">ANK repeat</keyword>
<feature type="transmembrane region" description="Helical" evidence="12">
    <location>
        <begin position="483"/>
        <end position="503"/>
    </location>
</feature>
<dbReference type="InterPro" id="IPR005821">
    <property type="entry name" value="Ion_trans_dom"/>
</dbReference>
<evidence type="ECO:0000256" key="10">
    <source>
        <dbReference type="ARBA" id="ARBA00023303"/>
    </source>
</evidence>
<evidence type="ECO:0000259" key="13">
    <source>
        <dbReference type="Pfam" id="PF00520"/>
    </source>
</evidence>
<keyword evidence="5" id="KW-0677">Repeat</keyword>
<proteinExistence type="predicted"/>
<dbReference type="PANTHER" id="PTHR47143">
    <property type="entry name" value="TRANSIENT RECEPTOR POTENTIAL CATION CHANNEL PROTEIN PAINLESS"/>
    <property type="match status" value="1"/>
</dbReference>
<dbReference type="SMART" id="SM00248">
    <property type="entry name" value="ANK"/>
    <property type="match status" value="6"/>
</dbReference>
<feature type="domain" description="Ion transport" evidence="13">
    <location>
        <begin position="485"/>
        <end position="724"/>
    </location>
</feature>
<sequence length="878" mass="101560">MAMTSINIPSFFESPQNALLDAFNRRDLKTFKLALERLKADPNGIIDERLGVSIFKNILSEPNSEEYIKLCIEHGADLYETNKIDLRPPIFYAIDSFSPGNLEIFLKKFDRSEINAKYGDNNCLHLLVQSLKNDNFQQLSECIKILLLHGIDINSPDENSKTPFYYLLKQQSKIPKVSELIEFIVENHAVDLYTYRSEEMKKMFVTQNPHLDVPEKIEANLTLDFMLNLLNKENEGKFVKIFKDFKLKNSKNSNFDENCLKLVHEAVKIGSDEAIKVMQNEGIDCNKKLNEYVNTPQQLAASYGYYKILKLLINSNNVEPNLLHKILHASYQNSPSYSNKVDHQKCFEFALCYCDVNGQDDQGCTPLHYAARHRNHEAVVELLKRNSFIGAKNMFNETPIEDMKLETLEEALNERITLIQIPKEKDQKELKISIDLNFLIPPKEQDESESLEEISKNPELCPLISHPVIATFIFLKWKNLSPIFYTNFIMFSILMWSFIRYIIMCHSMEENERNESGWFWFFKLTSFLGIFALTLRETFQFVVSIYSGINYFRSPINIFEVFFIILALLSQILEHSIDEDHLRVLRAFTILCAAFEFLHLFGELPFLSISCNMVILQKVACTFLKSLLLYSILLISFALSFFILFGGDKTENEDEFTSFAYPGIAIIKTFVMLTGEFDAASLNLHSKSIYYCIMFMLFIFLVTIVIFNLLSAFAVDDTQKIKEKGELVDLCARIDVLRKYEKMIMGGLKSMSSVCKWLEEMVTIFPHSIADGIVYVQPNKGYLLTSITSYDSNSETTLEIDEEENEFGCLNGKIKIPKKSKCCIICNKLDVKIGKKLRNIIEERKEKQNKEMKDGKIFDEIRDLRNEIKELKNFLKVE</sequence>
<dbReference type="InterPro" id="IPR036770">
    <property type="entry name" value="Ankyrin_rpt-contain_sf"/>
</dbReference>
<evidence type="ECO:0000313" key="14">
    <source>
        <dbReference type="EMBL" id="KAG5668128.1"/>
    </source>
</evidence>
<feature type="repeat" description="ANK" evidence="11">
    <location>
        <begin position="362"/>
        <end position="394"/>
    </location>
</feature>
<dbReference type="Pfam" id="PF00520">
    <property type="entry name" value="Ion_trans"/>
    <property type="match status" value="1"/>
</dbReference>
<accession>A0A9J6BET4</accession>
<evidence type="ECO:0000256" key="5">
    <source>
        <dbReference type="ARBA" id="ARBA00022737"/>
    </source>
</evidence>
<feature type="transmembrane region" description="Helical" evidence="12">
    <location>
        <begin position="689"/>
        <end position="714"/>
    </location>
</feature>
<dbReference type="Proteomes" id="UP001107558">
    <property type="component" value="Chromosome 4"/>
</dbReference>
<evidence type="ECO:0000256" key="9">
    <source>
        <dbReference type="ARBA" id="ARBA00023136"/>
    </source>
</evidence>
<evidence type="ECO:0000256" key="6">
    <source>
        <dbReference type="ARBA" id="ARBA00022989"/>
    </source>
</evidence>